<evidence type="ECO:0000256" key="2">
    <source>
        <dbReference type="SAM" id="MobiDB-lite"/>
    </source>
</evidence>
<gene>
    <name evidence="3" type="ORF">ACFQ11_18285</name>
</gene>
<dbReference type="EMBL" id="JBHTJA010000034">
    <property type="protein sequence ID" value="MFD0902353.1"/>
    <property type="molecule type" value="Genomic_DNA"/>
</dbReference>
<feature type="region of interest" description="Disordered" evidence="2">
    <location>
        <begin position="1"/>
        <end position="22"/>
    </location>
</feature>
<reference evidence="4" key="1">
    <citation type="journal article" date="2019" name="Int. J. Syst. Evol. Microbiol.">
        <title>The Global Catalogue of Microorganisms (GCM) 10K type strain sequencing project: providing services to taxonomists for standard genome sequencing and annotation.</title>
        <authorList>
            <consortium name="The Broad Institute Genomics Platform"/>
            <consortium name="The Broad Institute Genome Sequencing Center for Infectious Disease"/>
            <person name="Wu L."/>
            <person name="Ma J."/>
        </authorList>
    </citation>
    <scope>NUCLEOTIDE SEQUENCE [LARGE SCALE GENOMIC DNA]</scope>
    <source>
        <strain evidence="4">JCM 31202</strain>
    </source>
</reference>
<feature type="coiled-coil region" evidence="1">
    <location>
        <begin position="152"/>
        <end position="186"/>
    </location>
</feature>
<sequence length="218" mass="23614">MSPNPNPEITPSRSEPAQAISDACGASTLGPVAGIHIGPCVLAAGHDGPVHQDAHGRQWAGLVGRPPEPQQDVPTLRDRLADALDHGGSSTETDRLARYAIADAVLPIVEAAIERAEQRYKGIAEGYAIELRDLITKLGQTEDILRIAHDTSNASERERARAVQRAEQAERERHEAEAAVQRVRAFFEDMRTWCSPYGVAADYAKRGLEVLDQSEAAP</sequence>
<dbReference type="RefSeq" id="WP_378300044.1">
    <property type="nucleotide sequence ID" value="NZ_JBHTJA010000034.1"/>
</dbReference>
<comment type="caution">
    <text evidence="3">The sequence shown here is derived from an EMBL/GenBank/DDBJ whole genome shotgun (WGS) entry which is preliminary data.</text>
</comment>
<name>A0ABW3ETY1_9ACTN</name>
<evidence type="ECO:0000313" key="3">
    <source>
        <dbReference type="EMBL" id="MFD0902353.1"/>
    </source>
</evidence>
<proteinExistence type="predicted"/>
<accession>A0ABW3ETY1</accession>
<keyword evidence="1" id="KW-0175">Coiled coil</keyword>
<keyword evidence="4" id="KW-1185">Reference proteome</keyword>
<protein>
    <submittedName>
        <fullName evidence="3">Uncharacterized protein</fullName>
    </submittedName>
</protein>
<evidence type="ECO:0000256" key="1">
    <source>
        <dbReference type="SAM" id="Coils"/>
    </source>
</evidence>
<evidence type="ECO:0000313" key="4">
    <source>
        <dbReference type="Proteomes" id="UP001596972"/>
    </source>
</evidence>
<dbReference type="Proteomes" id="UP001596972">
    <property type="component" value="Unassembled WGS sequence"/>
</dbReference>
<organism evidence="3 4">
    <name type="scientific">Actinomadura sediminis</name>
    <dbReference type="NCBI Taxonomy" id="1038904"/>
    <lineage>
        <taxon>Bacteria</taxon>
        <taxon>Bacillati</taxon>
        <taxon>Actinomycetota</taxon>
        <taxon>Actinomycetes</taxon>
        <taxon>Streptosporangiales</taxon>
        <taxon>Thermomonosporaceae</taxon>
        <taxon>Actinomadura</taxon>
    </lineage>
</organism>